<keyword evidence="7" id="KW-1185">Reference proteome</keyword>
<feature type="compositionally biased region" description="Basic and acidic residues" evidence="4">
    <location>
        <begin position="377"/>
        <end position="386"/>
    </location>
</feature>
<feature type="compositionally biased region" description="Polar residues" evidence="4">
    <location>
        <begin position="82"/>
        <end position="93"/>
    </location>
</feature>
<evidence type="ECO:0000313" key="7">
    <source>
        <dbReference type="Proteomes" id="UP000005408"/>
    </source>
</evidence>
<dbReference type="EnsemblMetazoa" id="G28063.12">
    <property type="protein sequence ID" value="G28063.12:cds"/>
    <property type="gene ID" value="G28063"/>
</dbReference>
<dbReference type="PROSITE" id="PS50020">
    <property type="entry name" value="WW_DOMAIN_2"/>
    <property type="match status" value="1"/>
</dbReference>
<feature type="compositionally biased region" description="Basic and acidic residues" evidence="4">
    <location>
        <begin position="260"/>
        <end position="274"/>
    </location>
</feature>
<feature type="compositionally biased region" description="Basic and acidic residues" evidence="4">
    <location>
        <begin position="102"/>
        <end position="117"/>
    </location>
</feature>
<evidence type="ECO:0000256" key="4">
    <source>
        <dbReference type="SAM" id="MobiDB-lite"/>
    </source>
</evidence>
<dbReference type="AlphaFoldDB" id="A0A8W8LI47"/>
<keyword evidence="2" id="KW-0963">Cytoplasm</keyword>
<dbReference type="PANTHER" id="PTHR14791">
    <property type="entry name" value="BOMB/KIRA PROTEINS"/>
    <property type="match status" value="1"/>
</dbReference>
<dbReference type="Gene3D" id="2.20.70.10">
    <property type="match status" value="1"/>
</dbReference>
<dbReference type="SMART" id="SM00456">
    <property type="entry name" value="WW"/>
    <property type="match status" value="1"/>
</dbReference>
<feature type="region of interest" description="Disordered" evidence="4">
    <location>
        <begin position="260"/>
        <end position="401"/>
    </location>
</feature>
<feature type="compositionally biased region" description="Polar residues" evidence="4">
    <location>
        <begin position="278"/>
        <end position="290"/>
    </location>
</feature>
<feature type="region of interest" description="Disordered" evidence="4">
    <location>
        <begin position="45"/>
        <end position="130"/>
    </location>
</feature>
<evidence type="ECO:0000256" key="2">
    <source>
        <dbReference type="ARBA" id="ARBA00022490"/>
    </source>
</evidence>
<dbReference type="InterPro" id="IPR051105">
    <property type="entry name" value="WWC/KIBRA_Hippo_Reg"/>
</dbReference>
<feature type="compositionally biased region" description="Basic and acidic residues" evidence="4">
    <location>
        <begin position="182"/>
        <end position="219"/>
    </location>
</feature>
<feature type="region of interest" description="Disordered" evidence="4">
    <location>
        <begin position="176"/>
        <end position="219"/>
    </location>
</feature>
<reference evidence="6" key="1">
    <citation type="submission" date="2022-08" db="UniProtKB">
        <authorList>
            <consortium name="EnsemblMetazoa"/>
        </authorList>
    </citation>
    <scope>IDENTIFICATION</scope>
    <source>
        <strain evidence="6">05x7-T-G4-1.051#20</strain>
    </source>
</reference>
<proteinExistence type="predicted"/>
<accession>A0A8W8LI47</accession>
<comment type="subcellular location">
    <subcellularLocation>
        <location evidence="1">Cytoplasm</location>
    </subcellularLocation>
</comment>
<keyword evidence="3" id="KW-0597">Phosphoprotein</keyword>
<feature type="domain" description="WW" evidence="5">
    <location>
        <begin position="6"/>
        <end position="40"/>
    </location>
</feature>
<name>A0A8W8LI47_MAGGI</name>
<organism evidence="6 7">
    <name type="scientific">Magallana gigas</name>
    <name type="common">Pacific oyster</name>
    <name type="synonym">Crassostrea gigas</name>
    <dbReference type="NCBI Taxonomy" id="29159"/>
    <lineage>
        <taxon>Eukaryota</taxon>
        <taxon>Metazoa</taxon>
        <taxon>Spiralia</taxon>
        <taxon>Lophotrochozoa</taxon>
        <taxon>Mollusca</taxon>
        <taxon>Bivalvia</taxon>
        <taxon>Autobranchia</taxon>
        <taxon>Pteriomorphia</taxon>
        <taxon>Ostreida</taxon>
        <taxon>Ostreoidea</taxon>
        <taxon>Ostreidae</taxon>
        <taxon>Magallana</taxon>
    </lineage>
</organism>
<dbReference type="Pfam" id="PF00397">
    <property type="entry name" value="WW"/>
    <property type="match status" value="1"/>
</dbReference>
<dbReference type="Proteomes" id="UP000005408">
    <property type="component" value="Unassembled WGS sequence"/>
</dbReference>
<dbReference type="InterPro" id="IPR001202">
    <property type="entry name" value="WW_dom"/>
</dbReference>
<dbReference type="GO" id="GO:0005737">
    <property type="term" value="C:cytoplasm"/>
    <property type="evidence" value="ECO:0007669"/>
    <property type="project" value="UniProtKB-SubCell"/>
</dbReference>
<dbReference type="PROSITE" id="PS01159">
    <property type="entry name" value="WW_DOMAIN_1"/>
    <property type="match status" value="1"/>
</dbReference>
<evidence type="ECO:0000259" key="5">
    <source>
        <dbReference type="PROSITE" id="PS50020"/>
    </source>
</evidence>
<evidence type="ECO:0000256" key="1">
    <source>
        <dbReference type="ARBA" id="ARBA00004496"/>
    </source>
</evidence>
<feature type="compositionally biased region" description="Polar residues" evidence="4">
    <location>
        <begin position="336"/>
        <end position="354"/>
    </location>
</feature>
<protein>
    <recommendedName>
        <fullName evidence="5">WW domain-containing protein</fullName>
    </recommendedName>
</protein>
<dbReference type="CDD" id="cd00201">
    <property type="entry name" value="WW"/>
    <property type="match status" value="1"/>
</dbReference>
<sequence length="460" mass="51280">MNAAGPPLPPGWEARWDRNQGAYFFIDHSTKKTTWIDPRIAMYQPQQTKQPQQQQYGGQHHSGQQHAAQHQHGGQHAAAAQLLNQSSVNSPSTREIPLDSLNRVDNRDHTPGKDHTTRFSVKHPPPETTDDHLEETIKELVKSCPGAGQQMVKDVLASCDNDKFKAKIALRAMGYTDSAEGSTKRDTTQGRESLTKHTYTREERHTSPKRETISEDEKKKIKQRVIRAFPELEADVIDIALNICKYKEGECRTLLKGWNEKKKPEMSSRSKTEDSGFSDFSSRPTTSMSTEPVPIDMNAGLPVTLELDPVDTPTPKKGGSPKKKKQTKDRSRTPENRPSSSRTPENRPSSSRTRQQPAPKSAKSSPKKKQTQVPVTREQHFARSEYRTMAVGPNSELRNGPDESLLITDRLVAMGPNPDLQQGPDESRLGERTVAVGPNPDLVQGPMFQASPTRLIISAV</sequence>
<dbReference type="InterPro" id="IPR036020">
    <property type="entry name" value="WW_dom_sf"/>
</dbReference>
<feature type="region of interest" description="Disordered" evidence="4">
    <location>
        <begin position="414"/>
        <end position="447"/>
    </location>
</feature>
<feature type="compositionally biased region" description="Low complexity" evidence="4">
    <location>
        <begin position="355"/>
        <end position="364"/>
    </location>
</feature>
<evidence type="ECO:0000313" key="6">
    <source>
        <dbReference type="EnsemblMetazoa" id="G28063.12:cds"/>
    </source>
</evidence>
<dbReference type="PANTHER" id="PTHR14791:SF29">
    <property type="entry name" value="PROTEIN KIBRA"/>
    <property type="match status" value="1"/>
</dbReference>
<feature type="compositionally biased region" description="Low complexity" evidence="4">
    <location>
        <begin position="45"/>
        <end position="81"/>
    </location>
</feature>
<dbReference type="SUPFAM" id="SSF51045">
    <property type="entry name" value="WW domain"/>
    <property type="match status" value="1"/>
</dbReference>
<evidence type="ECO:0000256" key="3">
    <source>
        <dbReference type="ARBA" id="ARBA00022553"/>
    </source>
</evidence>